<keyword evidence="15" id="KW-1185">Reference proteome</keyword>
<evidence type="ECO:0000259" key="11">
    <source>
        <dbReference type="Pfam" id="PF25917"/>
    </source>
</evidence>
<dbReference type="GO" id="GO:0019898">
    <property type="term" value="C:extrinsic component of membrane"/>
    <property type="evidence" value="ECO:0007669"/>
    <property type="project" value="InterPro"/>
</dbReference>
<dbReference type="HOGENOM" id="CLU_018816_14_1_5"/>
<dbReference type="InterPro" id="IPR058627">
    <property type="entry name" value="MdtA-like_C"/>
</dbReference>
<dbReference type="STRING" id="573065.Astex_0042"/>
<feature type="region of interest" description="Disordered" evidence="8">
    <location>
        <begin position="385"/>
        <end position="424"/>
    </location>
</feature>
<evidence type="ECO:0000256" key="2">
    <source>
        <dbReference type="ARBA" id="ARBA00009477"/>
    </source>
</evidence>
<reference evidence="15" key="1">
    <citation type="submission" date="2010-12" db="EMBL/GenBank/DDBJ databases">
        <title>Complete sequence of chromosome 1 of Asticcacaulis excentricus CB 48.</title>
        <authorList>
            <consortium name="US DOE Joint Genome Institute"/>
            <person name="Lucas S."/>
            <person name="Copeland A."/>
            <person name="Lapidus A."/>
            <person name="Cheng J.-F."/>
            <person name="Bruce D."/>
            <person name="Goodwin L."/>
            <person name="Pitluck S."/>
            <person name="Teshima H."/>
            <person name="Davenport K."/>
            <person name="Detter J.C."/>
            <person name="Han C."/>
            <person name="Tapia R."/>
            <person name="Land M."/>
            <person name="Hauser L."/>
            <person name="Jeffries C."/>
            <person name="Kyrpides N."/>
            <person name="Ivanova N."/>
            <person name="Ovchinnikova G."/>
            <person name="Brun Y.V."/>
            <person name="Woyke T."/>
        </authorList>
    </citation>
    <scope>NUCLEOTIDE SEQUENCE [LARGE SCALE GENOMIC DNA]</scope>
    <source>
        <strain evidence="15">ATCC 15261 / DSM 4724 / KCTC 12464 / NCIMB 9791 / VKM B-1370 / CB 48</strain>
    </source>
</reference>
<keyword evidence="4" id="KW-1003">Cell membrane</keyword>
<dbReference type="Pfam" id="PF25967">
    <property type="entry name" value="RND-MFP_C"/>
    <property type="match status" value="1"/>
</dbReference>
<name>E8RMY3_ASTEC</name>
<dbReference type="AlphaFoldDB" id="E8RMY3"/>
<dbReference type="KEGG" id="aex:Astex_0042"/>
<comment type="subcellular location">
    <subcellularLocation>
        <location evidence="1">Cell membrane</location>
    </subcellularLocation>
</comment>
<keyword evidence="3" id="KW-0813">Transport</keyword>
<evidence type="ECO:0000259" key="12">
    <source>
        <dbReference type="Pfam" id="PF25944"/>
    </source>
</evidence>
<accession>E8RMY3</accession>
<dbReference type="Pfam" id="PF25876">
    <property type="entry name" value="HH_MFP_RND"/>
    <property type="match status" value="1"/>
</dbReference>
<dbReference type="GO" id="GO:1990961">
    <property type="term" value="P:xenobiotic detoxification by transmembrane export across the plasma membrane"/>
    <property type="evidence" value="ECO:0007669"/>
    <property type="project" value="InterPro"/>
</dbReference>
<dbReference type="EMBL" id="CP002395">
    <property type="protein sequence ID" value="ADU11746.1"/>
    <property type="molecule type" value="Genomic_DNA"/>
</dbReference>
<evidence type="ECO:0000313" key="15">
    <source>
        <dbReference type="Proteomes" id="UP000001492"/>
    </source>
</evidence>
<dbReference type="Pfam" id="PF25944">
    <property type="entry name" value="Beta-barrel_RND"/>
    <property type="match status" value="1"/>
</dbReference>
<proteinExistence type="inferred from homology"/>
<dbReference type="Proteomes" id="UP000001492">
    <property type="component" value="Chromosome 1"/>
</dbReference>
<keyword evidence="9" id="KW-0812">Transmembrane</keyword>
<dbReference type="PANTHER" id="PTHR30469:SF33">
    <property type="entry name" value="SLR1207 PROTEIN"/>
    <property type="match status" value="1"/>
</dbReference>
<dbReference type="Gene3D" id="6.10.140.1990">
    <property type="match status" value="1"/>
</dbReference>
<dbReference type="NCBIfam" id="TIGR01730">
    <property type="entry name" value="RND_mfp"/>
    <property type="match status" value="1"/>
</dbReference>
<dbReference type="PANTHER" id="PTHR30469">
    <property type="entry name" value="MULTIDRUG RESISTANCE PROTEIN MDTA"/>
    <property type="match status" value="1"/>
</dbReference>
<evidence type="ECO:0000256" key="8">
    <source>
        <dbReference type="SAM" id="MobiDB-lite"/>
    </source>
</evidence>
<evidence type="ECO:0000256" key="4">
    <source>
        <dbReference type="ARBA" id="ARBA00022475"/>
    </source>
</evidence>
<keyword evidence="6" id="KW-0175">Coiled coil</keyword>
<keyword evidence="9" id="KW-1133">Transmembrane helix</keyword>
<keyword evidence="7 9" id="KW-0472">Membrane</keyword>
<feature type="compositionally biased region" description="Gly residues" evidence="8">
    <location>
        <begin position="405"/>
        <end position="418"/>
    </location>
</feature>
<dbReference type="Gene3D" id="2.40.30.170">
    <property type="match status" value="1"/>
</dbReference>
<dbReference type="InterPro" id="IPR006143">
    <property type="entry name" value="RND_pump_MFP"/>
</dbReference>
<feature type="compositionally biased region" description="Polar residues" evidence="8">
    <location>
        <begin position="394"/>
        <end position="403"/>
    </location>
</feature>
<evidence type="ECO:0000256" key="7">
    <source>
        <dbReference type="ARBA" id="ARBA00023136"/>
    </source>
</evidence>
<dbReference type="InterPro" id="IPR030190">
    <property type="entry name" value="MacA_alpha-hairpin_sf"/>
</dbReference>
<evidence type="ECO:0000256" key="1">
    <source>
        <dbReference type="ARBA" id="ARBA00004236"/>
    </source>
</evidence>
<feature type="domain" description="Multidrug resistance protein MdtA-like alpha-helical hairpin" evidence="10">
    <location>
        <begin position="116"/>
        <end position="192"/>
    </location>
</feature>
<dbReference type="InterPro" id="IPR058625">
    <property type="entry name" value="MdtA-like_BSH"/>
</dbReference>
<dbReference type="eggNOG" id="COG0845">
    <property type="taxonomic scope" value="Bacteria"/>
</dbReference>
<feature type="domain" description="Multidrug resistance protein MdtA-like C-terminal permuted SH3" evidence="13">
    <location>
        <begin position="324"/>
        <end position="386"/>
    </location>
</feature>
<dbReference type="InterPro" id="IPR058626">
    <property type="entry name" value="MdtA-like_b-barrel"/>
</dbReference>
<evidence type="ECO:0000256" key="5">
    <source>
        <dbReference type="ARBA" id="ARBA00022519"/>
    </source>
</evidence>
<feature type="domain" description="Multidrug resistance protein MdtA-like beta-barrel" evidence="12">
    <location>
        <begin position="231"/>
        <end position="317"/>
    </location>
</feature>
<feature type="domain" description="Multidrug resistance protein MdtA-like barrel-sandwich hybrid" evidence="11">
    <location>
        <begin position="68"/>
        <end position="224"/>
    </location>
</feature>
<protein>
    <submittedName>
        <fullName evidence="14">Efflux transporter, RND family, MFP subunit</fullName>
    </submittedName>
</protein>
<dbReference type="GO" id="GO:1990281">
    <property type="term" value="C:efflux pump complex"/>
    <property type="evidence" value="ECO:0007669"/>
    <property type="project" value="TreeGrafter"/>
</dbReference>
<evidence type="ECO:0000259" key="10">
    <source>
        <dbReference type="Pfam" id="PF25876"/>
    </source>
</evidence>
<keyword evidence="5" id="KW-0997">Cell inner membrane</keyword>
<sequence>MSAKPEDMKLHSKATLVIGSVTVGLIVLSLIWIIFLQKEKPPQFLAEPVAIGNVEKTVLASGTLEPFRQVSVGAQVSGQVVKLHVELGQQVKQGDLIAEIDSASQKNNLLTAQANLNNVTAQQASAEATLIQKQAAYERQKTLFMADAGSKADYDAALAEYRSAQSSVSAIKAQVASAKVSVNTANVNLGYTRITAPMDGTVISIVTKQGQTVNANQSAPTIVVLGALNKMTVKAEISEADVIKVKAGMKVYFTILGDPARKYYATLRTIEPANTAFEPDASTTTTSTSSAVYYYGLFDVDNPEGTLRTSMTAQVYVILESAQNVLTIPATALGPKNPDGSYMVMVVKENSDRPEPRTITVGVTDGARVQILSGLKAGDKIVTGQAGASGKTDAASSSATSRQGPPGGGLGGMGGPPGGGGPPG</sequence>
<dbReference type="Pfam" id="PF25917">
    <property type="entry name" value="BSH_RND"/>
    <property type="match status" value="1"/>
</dbReference>
<dbReference type="GO" id="GO:0015562">
    <property type="term" value="F:efflux transmembrane transporter activity"/>
    <property type="evidence" value="ECO:0007669"/>
    <property type="project" value="TreeGrafter"/>
</dbReference>
<comment type="similarity">
    <text evidence="2">Belongs to the membrane fusion protein (MFP) (TC 8.A.1) family.</text>
</comment>
<dbReference type="Gene3D" id="2.40.420.20">
    <property type="match status" value="1"/>
</dbReference>
<organism evidence="14 15">
    <name type="scientific">Asticcacaulis excentricus (strain ATCC 15261 / DSM 4724 / KCTC 12464 / NCIMB 9791 / VKM B-1370 / CB 48)</name>
    <dbReference type="NCBI Taxonomy" id="573065"/>
    <lineage>
        <taxon>Bacteria</taxon>
        <taxon>Pseudomonadati</taxon>
        <taxon>Pseudomonadota</taxon>
        <taxon>Alphaproteobacteria</taxon>
        <taxon>Caulobacterales</taxon>
        <taxon>Caulobacteraceae</taxon>
        <taxon>Asticcacaulis</taxon>
    </lineage>
</organism>
<dbReference type="Gene3D" id="2.40.50.100">
    <property type="match status" value="1"/>
</dbReference>
<dbReference type="GO" id="GO:0030313">
    <property type="term" value="C:cell envelope"/>
    <property type="evidence" value="ECO:0007669"/>
    <property type="project" value="UniProtKB-SubCell"/>
</dbReference>
<evidence type="ECO:0000256" key="3">
    <source>
        <dbReference type="ARBA" id="ARBA00022448"/>
    </source>
</evidence>
<evidence type="ECO:0000259" key="13">
    <source>
        <dbReference type="Pfam" id="PF25967"/>
    </source>
</evidence>
<dbReference type="InterPro" id="IPR058624">
    <property type="entry name" value="MdtA-like_HH"/>
</dbReference>
<evidence type="ECO:0000256" key="6">
    <source>
        <dbReference type="ARBA" id="ARBA00023054"/>
    </source>
</evidence>
<dbReference type="GO" id="GO:1990195">
    <property type="term" value="C:macrolide transmembrane transporter complex"/>
    <property type="evidence" value="ECO:0007669"/>
    <property type="project" value="InterPro"/>
</dbReference>
<evidence type="ECO:0000313" key="14">
    <source>
        <dbReference type="EMBL" id="ADU11746.1"/>
    </source>
</evidence>
<dbReference type="SUPFAM" id="SSF111369">
    <property type="entry name" value="HlyD-like secretion proteins"/>
    <property type="match status" value="1"/>
</dbReference>
<feature type="transmembrane region" description="Helical" evidence="9">
    <location>
        <begin position="14"/>
        <end position="35"/>
    </location>
</feature>
<gene>
    <name evidence="14" type="ordered locus">Astex_0042</name>
</gene>
<evidence type="ECO:0000256" key="9">
    <source>
        <dbReference type="SAM" id="Phobius"/>
    </source>
</evidence>